<name>A0A1H5JLN2_9ACTN</name>
<comment type="similarity">
    <text evidence="7">Belongs to the D-lyxose ketol-isomerase family.</text>
</comment>
<dbReference type="Pfam" id="PF07385">
    <property type="entry name" value="Lyx_isomer"/>
    <property type="match status" value="1"/>
</dbReference>
<dbReference type="GO" id="GO:0046872">
    <property type="term" value="F:metal ion binding"/>
    <property type="evidence" value="ECO:0007669"/>
    <property type="project" value="UniProtKB-KW"/>
</dbReference>
<evidence type="ECO:0000313" key="10">
    <source>
        <dbReference type="Proteomes" id="UP000181980"/>
    </source>
</evidence>
<keyword evidence="3" id="KW-0464">Manganese</keyword>
<accession>A0A1H5JLN2</accession>
<evidence type="ECO:0000256" key="3">
    <source>
        <dbReference type="ARBA" id="ARBA00023211"/>
    </source>
</evidence>
<comment type="catalytic activity">
    <reaction evidence="6">
        <text>D-lyxose = D-xylulose</text>
        <dbReference type="Rhea" id="RHEA:14201"/>
        <dbReference type="ChEBI" id="CHEBI:16789"/>
        <dbReference type="ChEBI" id="CHEBI:17140"/>
        <dbReference type="EC" id="5.3.1.15"/>
    </reaction>
</comment>
<dbReference type="InterPro" id="IPR011051">
    <property type="entry name" value="RmlC_Cupin_sf"/>
</dbReference>
<reference evidence="10" key="1">
    <citation type="submission" date="2016-10" db="EMBL/GenBank/DDBJ databases">
        <authorList>
            <person name="Varghese N."/>
            <person name="Submissions S."/>
        </authorList>
    </citation>
    <scope>NUCLEOTIDE SEQUENCE [LARGE SCALE GENOMIC DNA]</scope>
    <source>
        <strain evidence="10">DSM 45237</strain>
    </source>
</reference>
<dbReference type="STRING" id="561176.SAMN04488561_1640"/>
<sequence>MRRRGSRPDWLRPAAAGSDRIPRLPRMHRSRIDAAIDDARARAAEAGIALPAFASWTRADWLAAAPTPGARPALERGLGWDVTDFGRGRFDHIGLVLCTLRNGTLAERDAGAGQTYAEKFLVARDGQETPMHLHRRKTEDIINRGGAELVVELRPESGDGEVVTLVDGLERAVRGGSPLRLEPGQSVQVPAGVYHRFWADGGVLLAGEVSAVNDDVDDNVFLDPSPRYPSVTEDAAARYLLVSEYAEALAAS</sequence>
<keyword evidence="2" id="KW-0479">Metal-binding</keyword>
<dbReference type="InterPro" id="IPR010864">
    <property type="entry name" value="D-lyxose_isomer"/>
</dbReference>
<evidence type="ECO:0000256" key="2">
    <source>
        <dbReference type="ARBA" id="ARBA00022723"/>
    </source>
</evidence>
<evidence type="ECO:0000313" key="9">
    <source>
        <dbReference type="EMBL" id="SEE53399.1"/>
    </source>
</evidence>
<comment type="cofactor">
    <cofactor evidence="1">
        <name>Mn(2+)</name>
        <dbReference type="ChEBI" id="CHEBI:29035"/>
    </cofactor>
</comment>
<proteinExistence type="inferred from homology"/>
<dbReference type="EMBL" id="FNUC01000003">
    <property type="protein sequence ID" value="SEE53399.1"/>
    <property type="molecule type" value="Genomic_DNA"/>
</dbReference>
<dbReference type="AlphaFoldDB" id="A0A1H5JLN2"/>
<dbReference type="CDD" id="cd20309">
    <property type="entry name" value="cupin_EcSI"/>
    <property type="match status" value="1"/>
</dbReference>
<evidence type="ECO:0000256" key="7">
    <source>
        <dbReference type="ARBA" id="ARBA00044951"/>
    </source>
</evidence>
<keyword evidence="10" id="KW-1185">Reference proteome</keyword>
<protein>
    <recommendedName>
        <fullName evidence="8">D-lyxose ketol-isomerase</fullName>
        <ecNumber evidence="8">5.3.1.15</ecNumber>
    </recommendedName>
</protein>
<dbReference type="EC" id="5.3.1.15" evidence="8"/>
<dbReference type="InterPro" id="IPR047581">
    <property type="entry name" value="EcSI_cupin"/>
</dbReference>
<gene>
    <name evidence="9" type="ORF">SAMN04488561_1640</name>
</gene>
<dbReference type="GO" id="GO:0047828">
    <property type="term" value="F:D-lyxose ketol-isomerase activity"/>
    <property type="evidence" value="ECO:0007669"/>
    <property type="project" value="UniProtKB-EC"/>
</dbReference>
<evidence type="ECO:0000256" key="4">
    <source>
        <dbReference type="ARBA" id="ARBA00023235"/>
    </source>
</evidence>
<dbReference type="SUPFAM" id="SSF51182">
    <property type="entry name" value="RmlC-like cupins"/>
    <property type="match status" value="1"/>
</dbReference>
<organism evidence="9 10">
    <name type="scientific">Jiangella alba</name>
    <dbReference type="NCBI Taxonomy" id="561176"/>
    <lineage>
        <taxon>Bacteria</taxon>
        <taxon>Bacillati</taxon>
        <taxon>Actinomycetota</taxon>
        <taxon>Actinomycetes</taxon>
        <taxon>Jiangellales</taxon>
        <taxon>Jiangellaceae</taxon>
        <taxon>Jiangella</taxon>
    </lineage>
</organism>
<keyword evidence="5" id="KW-0119">Carbohydrate metabolism</keyword>
<evidence type="ECO:0000256" key="6">
    <source>
        <dbReference type="ARBA" id="ARBA00044907"/>
    </source>
</evidence>
<dbReference type="InterPro" id="IPR014710">
    <property type="entry name" value="RmlC-like_jellyroll"/>
</dbReference>
<evidence type="ECO:0000256" key="8">
    <source>
        <dbReference type="ARBA" id="ARBA00044972"/>
    </source>
</evidence>
<keyword evidence="4" id="KW-0413">Isomerase</keyword>
<dbReference type="Proteomes" id="UP000181980">
    <property type="component" value="Unassembled WGS sequence"/>
</dbReference>
<evidence type="ECO:0000256" key="1">
    <source>
        <dbReference type="ARBA" id="ARBA00001936"/>
    </source>
</evidence>
<evidence type="ECO:0000256" key="5">
    <source>
        <dbReference type="ARBA" id="ARBA00023277"/>
    </source>
</evidence>
<dbReference type="Gene3D" id="2.60.120.10">
    <property type="entry name" value="Jelly Rolls"/>
    <property type="match status" value="1"/>
</dbReference>